<dbReference type="InterPro" id="IPR036249">
    <property type="entry name" value="Thioredoxin-like_sf"/>
</dbReference>
<proteinExistence type="predicted"/>
<comment type="caution">
    <text evidence="1">The sequence shown here is derived from an EMBL/GenBank/DDBJ whole genome shotgun (WGS) entry which is preliminary data.</text>
</comment>
<dbReference type="AlphaFoldDB" id="A0A2T2XG69"/>
<protein>
    <recommendedName>
        <fullName evidence="3">Thioredoxin-like fold domain-containing protein</fullName>
    </recommendedName>
</protein>
<dbReference type="Gene3D" id="3.40.30.80">
    <property type="match status" value="1"/>
</dbReference>
<organism evidence="1 2">
    <name type="scientific">Sulfobacillus benefaciens</name>
    <dbReference type="NCBI Taxonomy" id="453960"/>
    <lineage>
        <taxon>Bacteria</taxon>
        <taxon>Bacillati</taxon>
        <taxon>Bacillota</taxon>
        <taxon>Clostridia</taxon>
        <taxon>Eubacteriales</taxon>
        <taxon>Clostridiales Family XVII. Incertae Sedis</taxon>
        <taxon>Sulfobacillus</taxon>
    </lineage>
</organism>
<sequence length="70" mass="7647">MHTLALANPARVRGTVVEATEFPQWAEENAVYAVPRTVVRLGRGPSGAIEGAVSEDYLIRTLKNIIEQGR</sequence>
<evidence type="ECO:0008006" key="3">
    <source>
        <dbReference type="Google" id="ProtNLM"/>
    </source>
</evidence>
<evidence type="ECO:0000313" key="2">
    <source>
        <dbReference type="Proteomes" id="UP000242972"/>
    </source>
</evidence>
<gene>
    <name evidence="1" type="ORF">C7B46_09490</name>
</gene>
<reference evidence="1 2" key="1">
    <citation type="journal article" date="2014" name="BMC Genomics">
        <title>Comparison of environmental and isolate Sulfobacillus genomes reveals diverse carbon, sulfur, nitrogen, and hydrogen metabolisms.</title>
        <authorList>
            <person name="Justice N.B."/>
            <person name="Norman A."/>
            <person name="Brown C.T."/>
            <person name="Singh A."/>
            <person name="Thomas B.C."/>
            <person name="Banfield J.F."/>
        </authorList>
    </citation>
    <scope>NUCLEOTIDE SEQUENCE [LARGE SCALE GENOMIC DNA]</scope>
    <source>
        <strain evidence="1">AMDSBA4</strain>
    </source>
</reference>
<name>A0A2T2XG69_9FIRM</name>
<evidence type="ECO:0000313" key="1">
    <source>
        <dbReference type="EMBL" id="PSR33504.1"/>
    </source>
</evidence>
<dbReference type="SUPFAM" id="SSF52833">
    <property type="entry name" value="Thioredoxin-like"/>
    <property type="match status" value="1"/>
</dbReference>
<dbReference type="EMBL" id="PXYW01000019">
    <property type="protein sequence ID" value="PSR33504.1"/>
    <property type="molecule type" value="Genomic_DNA"/>
</dbReference>
<accession>A0A2T2XG69</accession>
<dbReference type="Proteomes" id="UP000242972">
    <property type="component" value="Unassembled WGS sequence"/>
</dbReference>